<dbReference type="RefSeq" id="WP_345723950.1">
    <property type="nucleotide sequence ID" value="NZ_BAABRU010000017.1"/>
</dbReference>
<dbReference type="Gene3D" id="3.10.50.40">
    <property type="match status" value="1"/>
</dbReference>
<evidence type="ECO:0000313" key="4">
    <source>
        <dbReference type="Proteomes" id="UP001428290"/>
    </source>
</evidence>
<dbReference type="SUPFAM" id="SSF54534">
    <property type="entry name" value="FKBP-like"/>
    <property type="match status" value="1"/>
</dbReference>
<name>A0ABP9X657_9CHLR</name>
<keyword evidence="1" id="KW-0697">Rotamase</keyword>
<organism evidence="3 4">
    <name type="scientific">Herpetosiphon gulosus</name>
    <dbReference type="NCBI Taxonomy" id="1973496"/>
    <lineage>
        <taxon>Bacteria</taxon>
        <taxon>Bacillati</taxon>
        <taxon>Chloroflexota</taxon>
        <taxon>Chloroflexia</taxon>
        <taxon>Herpetosiphonales</taxon>
        <taxon>Herpetosiphonaceae</taxon>
        <taxon>Herpetosiphon</taxon>
    </lineage>
</organism>
<sequence>MRRHAQWLLLCLVIAILAGCGSEITTSQSKVLVEVGNSSITEAEFTTFLDLNSNIINQNASGLDANTTRQQLLDQMILQKVILEESAKLGAGIDSVSAEQTTMMIDQAVAKEKPTYADYEAFAKQNRFGTVENMRAYVAQILTYESYAQKVEIPSATPQFHLFHILISSETVSPSVALEQANQLLAQLKAGEDFSTLAQQYSADPGSGSNGGDLGWYAQEQYAGFVPEFAAALNALEIGELSEPVQTQFGYHIIKITESRNAIGFGSFQELMESPEGNAYIQAKVEEYRKNDLIKNYVRAEEVPFPESVTVFQDQ</sequence>
<dbReference type="Gene3D" id="1.10.4030.10">
    <property type="entry name" value="Porin chaperone SurA, peptide-binding domain"/>
    <property type="match status" value="1"/>
</dbReference>
<feature type="domain" description="PpiC" evidence="2">
    <location>
        <begin position="157"/>
        <end position="258"/>
    </location>
</feature>
<comment type="caution">
    <text evidence="3">The sequence shown here is derived from an EMBL/GenBank/DDBJ whole genome shotgun (WGS) entry which is preliminary data.</text>
</comment>
<dbReference type="Pfam" id="PF13616">
    <property type="entry name" value="Rotamase_3"/>
    <property type="match status" value="1"/>
</dbReference>
<protein>
    <submittedName>
        <fullName evidence="3">Foldase protein PrsA 3</fullName>
    </submittedName>
</protein>
<dbReference type="InterPro" id="IPR027304">
    <property type="entry name" value="Trigger_fact/SurA_dom_sf"/>
</dbReference>
<dbReference type="InterPro" id="IPR046357">
    <property type="entry name" value="PPIase_dom_sf"/>
</dbReference>
<dbReference type="Proteomes" id="UP001428290">
    <property type="component" value="Unassembled WGS sequence"/>
</dbReference>
<reference evidence="3 4" key="1">
    <citation type="submission" date="2024-02" db="EMBL/GenBank/DDBJ databases">
        <title>Herpetosiphon gulosus NBRC 112829.</title>
        <authorList>
            <person name="Ichikawa N."/>
            <person name="Katano-Makiyama Y."/>
            <person name="Hidaka K."/>
        </authorList>
    </citation>
    <scope>NUCLEOTIDE SEQUENCE [LARGE SCALE GENOMIC DNA]</scope>
    <source>
        <strain evidence="3 4">NBRC 112829</strain>
    </source>
</reference>
<dbReference type="PANTHER" id="PTHR47245">
    <property type="entry name" value="PEPTIDYLPROLYL ISOMERASE"/>
    <property type="match status" value="1"/>
</dbReference>
<dbReference type="PROSITE" id="PS51257">
    <property type="entry name" value="PROKAR_LIPOPROTEIN"/>
    <property type="match status" value="1"/>
</dbReference>
<dbReference type="PANTHER" id="PTHR47245:SF2">
    <property type="entry name" value="PEPTIDYL-PROLYL CIS-TRANS ISOMERASE HP_0175-RELATED"/>
    <property type="match status" value="1"/>
</dbReference>
<dbReference type="InterPro" id="IPR023058">
    <property type="entry name" value="PPIase_PpiC_CS"/>
</dbReference>
<dbReference type="InterPro" id="IPR050245">
    <property type="entry name" value="PrsA_foldase"/>
</dbReference>
<dbReference type="Pfam" id="PF13624">
    <property type="entry name" value="SurA_N_3"/>
    <property type="match status" value="1"/>
</dbReference>
<evidence type="ECO:0000313" key="3">
    <source>
        <dbReference type="EMBL" id="GAA5530353.1"/>
    </source>
</evidence>
<keyword evidence="4" id="KW-1185">Reference proteome</keyword>
<dbReference type="SUPFAM" id="SSF109998">
    <property type="entry name" value="Triger factor/SurA peptide-binding domain-like"/>
    <property type="match status" value="1"/>
</dbReference>
<dbReference type="PROSITE" id="PS50198">
    <property type="entry name" value="PPIC_PPIASE_2"/>
    <property type="match status" value="1"/>
</dbReference>
<proteinExistence type="predicted"/>
<evidence type="ECO:0000256" key="1">
    <source>
        <dbReference type="PROSITE-ProRule" id="PRU00278"/>
    </source>
</evidence>
<evidence type="ECO:0000259" key="2">
    <source>
        <dbReference type="PROSITE" id="PS50198"/>
    </source>
</evidence>
<dbReference type="InterPro" id="IPR000297">
    <property type="entry name" value="PPIase_PpiC"/>
</dbReference>
<dbReference type="EMBL" id="BAABRU010000017">
    <property type="protein sequence ID" value="GAA5530353.1"/>
    <property type="molecule type" value="Genomic_DNA"/>
</dbReference>
<gene>
    <name evidence="3" type="primary">prsA3</name>
    <name evidence="3" type="ORF">Hgul01_04172</name>
</gene>
<dbReference type="PROSITE" id="PS01096">
    <property type="entry name" value="PPIC_PPIASE_1"/>
    <property type="match status" value="1"/>
</dbReference>
<keyword evidence="1" id="KW-0413">Isomerase</keyword>
<accession>A0ABP9X657</accession>